<feature type="compositionally biased region" description="Low complexity" evidence="1">
    <location>
        <begin position="260"/>
        <end position="281"/>
    </location>
</feature>
<keyword evidence="3" id="KW-1185">Reference proteome</keyword>
<proteinExistence type="predicted"/>
<dbReference type="AlphaFoldDB" id="A0A0H1BS91"/>
<comment type="caution">
    <text evidence="2">The sequence shown here is derived from an EMBL/GenBank/DDBJ whole genome shotgun (WGS) entry which is preliminary data.</text>
</comment>
<sequence>MTSRTLLEYLTERNPELNSDSASQGLPTSMAAISDIKRIDWDDFTLDTLLACYGDILRKPISSLPNCSPDLTNLEREIWTEDTFEHLMTRSIVPHVSVGLAKAQSEMNISNAIDMTRGGRASTRQLPPSGGAGGEGNLLFPDWAGAVKTADETGYDNRCPGETKLAEKWKSTMGRDYVAYDWPITQLLKYCCTQWRTRYGYIINQEEVVVMRFSREKVGSGIALKRSPREPALQQGLSPRSHQRNDSHTSASSQMQIDARSPQHSRQSSQQGHSHSQSHQRNISLASSFSQISIDNRSSDQRSQQSSLSSGTGAEDHPMTSSYCDDEQGIEIQPVEFKRIPWSNSGPKKLTVKLALWWIHMLSGAGCDVDIGHDYPPLHSWTPVDGGYKHTSTGSIVEAKPTTGEILQNQSPQRPSTPQNRDGSISSLSTPRPSPPPERSPSGGSYLSMEDIADLKFDESKDMFMYLAKVVKEWRYINRGTRVWSFKNRKLYILDVINGEIKCHEIKYPNETRPDSSSNGSDRESYHSDQKGKQKQ</sequence>
<evidence type="ECO:0000313" key="3">
    <source>
        <dbReference type="Proteomes" id="UP000053573"/>
    </source>
</evidence>
<accession>A0A0H1BS91</accession>
<evidence type="ECO:0000256" key="1">
    <source>
        <dbReference type="SAM" id="MobiDB-lite"/>
    </source>
</evidence>
<organism evidence="2 3">
    <name type="scientific">Blastomyces silverae</name>
    <dbReference type="NCBI Taxonomy" id="2060906"/>
    <lineage>
        <taxon>Eukaryota</taxon>
        <taxon>Fungi</taxon>
        <taxon>Dikarya</taxon>
        <taxon>Ascomycota</taxon>
        <taxon>Pezizomycotina</taxon>
        <taxon>Eurotiomycetes</taxon>
        <taxon>Eurotiomycetidae</taxon>
        <taxon>Onygenales</taxon>
        <taxon>Ajellomycetaceae</taxon>
        <taxon>Blastomyces</taxon>
    </lineage>
</organism>
<evidence type="ECO:0000313" key="2">
    <source>
        <dbReference type="EMBL" id="KLJ13877.1"/>
    </source>
</evidence>
<feature type="region of interest" description="Disordered" evidence="1">
    <location>
        <begin position="295"/>
        <end position="324"/>
    </location>
</feature>
<dbReference type="EMBL" id="LDEV01000003">
    <property type="protein sequence ID" value="KLJ13877.1"/>
    <property type="molecule type" value="Genomic_DNA"/>
</dbReference>
<dbReference type="OrthoDB" id="4187917at2759"/>
<feature type="region of interest" description="Disordered" evidence="1">
    <location>
        <begin position="508"/>
        <end position="536"/>
    </location>
</feature>
<dbReference type="STRING" id="2060906.A0A0H1BS91"/>
<gene>
    <name evidence="2" type="ORF">EMPG_09372</name>
</gene>
<feature type="compositionally biased region" description="Basic and acidic residues" evidence="1">
    <location>
        <begin position="521"/>
        <end position="536"/>
    </location>
</feature>
<protein>
    <submittedName>
        <fullName evidence="2">Uncharacterized protein</fullName>
    </submittedName>
</protein>
<reference evidence="3" key="1">
    <citation type="journal article" date="2015" name="PLoS Genet.">
        <title>The dynamic genome and transcriptome of the human fungal pathogen Blastomyces and close relative Emmonsia.</title>
        <authorList>
            <person name="Munoz J.F."/>
            <person name="Gauthier G.M."/>
            <person name="Desjardins C.A."/>
            <person name="Gallo J.E."/>
            <person name="Holder J."/>
            <person name="Sullivan T.D."/>
            <person name="Marty A.J."/>
            <person name="Carmen J.C."/>
            <person name="Chen Z."/>
            <person name="Ding L."/>
            <person name="Gujja S."/>
            <person name="Magrini V."/>
            <person name="Misas E."/>
            <person name="Mitreva M."/>
            <person name="Priest M."/>
            <person name="Saif S."/>
            <person name="Whiston E.A."/>
            <person name="Young S."/>
            <person name="Zeng Q."/>
            <person name="Goldman W.E."/>
            <person name="Mardis E.R."/>
            <person name="Taylor J.W."/>
            <person name="McEwen J.G."/>
            <person name="Clay O.K."/>
            <person name="Klein B.S."/>
            <person name="Cuomo C.A."/>
        </authorList>
    </citation>
    <scope>NUCLEOTIDE SEQUENCE [LARGE SCALE GENOMIC DNA]</scope>
    <source>
        <strain evidence="3">UAMH 139</strain>
    </source>
</reference>
<feature type="region of interest" description="Disordered" evidence="1">
    <location>
        <begin position="220"/>
        <end position="282"/>
    </location>
</feature>
<feature type="compositionally biased region" description="Polar residues" evidence="1">
    <location>
        <begin position="405"/>
        <end position="422"/>
    </location>
</feature>
<feature type="region of interest" description="Disordered" evidence="1">
    <location>
        <begin position="399"/>
        <end position="447"/>
    </location>
</feature>
<dbReference type="Proteomes" id="UP000053573">
    <property type="component" value="Unassembled WGS sequence"/>
</dbReference>
<name>A0A0H1BS91_9EURO</name>
<feature type="compositionally biased region" description="Low complexity" evidence="1">
    <location>
        <begin position="295"/>
        <end position="310"/>
    </location>
</feature>